<evidence type="ECO:0000256" key="4">
    <source>
        <dbReference type="ARBA" id="ARBA00022884"/>
    </source>
</evidence>
<evidence type="ECO:0000256" key="6">
    <source>
        <dbReference type="ARBA" id="ARBA00031723"/>
    </source>
</evidence>
<evidence type="ECO:0000256" key="2">
    <source>
        <dbReference type="ARBA" id="ARBA00006896"/>
    </source>
</evidence>
<evidence type="ECO:0000256" key="3">
    <source>
        <dbReference type="ARBA" id="ARBA00016118"/>
    </source>
</evidence>
<evidence type="ECO:0000256" key="1">
    <source>
        <dbReference type="ARBA" id="ARBA00003640"/>
    </source>
</evidence>
<evidence type="ECO:0000313" key="8">
    <source>
        <dbReference type="Proteomes" id="UP000606870"/>
    </source>
</evidence>
<accession>A0ABR6VKX8</accession>
<keyword evidence="8" id="KW-1185">Reference proteome</keyword>
<comment type="function">
    <text evidence="1">This subunit may be involved in monitoring complementarity of crRNA and target RNA.</text>
</comment>
<proteinExistence type="inferred from homology"/>
<protein>
    <recommendedName>
        <fullName evidence="3">CRISPR system Cms protein Csm2</fullName>
    </recommendedName>
    <alternativeName>
        <fullName evidence="6">CRISPR type III A-associated protein Csm2</fullName>
    </alternativeName>
</protein>
<sequence>MSEKTPVNIVDQAEVVIQGLETDRFGNVCLKTSKIRKFLSSVNIIRNEVLALKGAKKDMVLTEDMALEVKMLKANILYQAGRDKFVQEFIDKSHIIEKIDAVGTDYKKFDLLCKYIEALVAFHKYYGGAD</sequence>
<dbReference type="RefSeq" id="WP_186504512.1">
    <property type="nucleotide sequence ID" value="NZ_JACOGK010000053.1"/>
</dbReference>
<comment type="similarity">
    <text evidence="2">Belongs to the CRISPR-associated Csm2 family.</text>
</comment>
<dbReference type="Proteomes" id="UP000606870">
    <property type="component" value="Unassembled WGS sequence"/>
</dbReference>
<reference evidence="7 8" key="1">
    <citation type="submission" date="2020-08" db="EMBL/GenBank/DDBJ databases">
        <authorList>
            <person name="Liu C."/>
            <person name="Sun Q."/>
        </authorList>
    </citation>
    <scope>NUCLEOTIDE SEQUENCE [LARGE SCALE GENOMIC DNA]</scope>
    <source>
        <strain evidence="7 8">NSJ-59</strain>
    </source>
</reference>
<gene>
    <name evidence="7" type="primary">csm2</name>
    <name evidence="7" type="ORF">H8J70_11910</name>
</gene>
<keyword evidence="5" id="KW-0051">Antiviral defense</keyword>
<comment type="caution">
    <text evidence="7">The sequence shown here is derived from an EMBL/GenBank/DDBJ whole genome shotgun (WGS) entry which is preliminary data.</text>
</comment>
<dbReference type="NCBIfam" id="TIGR01870">
    <property type="entry name" value="cas_TM1810_Csm2"/>
    <property type="match status" value="1"/>
</dbReference>
<dbReference type="CDD" id="cd09647">
    <property type="entry name" value="Csm2_III-A"/>
    <property type="match status" value="1"/>
</dbReference>
<name>A0ABR6VKX8_9FIRM</name>
<dbReference type="Pfam" id="PF03750">
    <property type="entry name" value="Csm2_III-A"/>
    <property type="match status" value="1"/>
</dbReference>
<evidence type="ECO:0000313" key="7">
    <source>
        <dbReference type="EMBL" id="MBC3537944.1"/>
    </source>
</evidence>
<dbReference type="InterPro" id="IPR010149">
    <property type="entry name" value="CRISPR-assoc_prot_Csm2_III-A"/>
</dbReference>
<dbReference type="EMBL" id="JACOGK010000053">
    <property type="protein sequence ID" value="MBC3537944.1"/>
    <property type="molecule type" value="Genomic_DNA"/>
</dbReference>
<evidence type="ECO:0000256" key="5">
    <source>
        <dbReference type="ARBA" id="ARBA00023118"/>
    </source>
</evidence>
<keyword evidence="4" id="KW-0694">RNA-binding</keyword>
<organism evidence="7 8">
    <name type="scientific">Megasphaera hominis</name>
    <dbReference type="NCBI Taxonomy" id="159836"/>
    <lineage>
        <taxon>Bacteria</taxon>
        <taxon>Bacillati</taxon>
        <taxon>Bacillota</taxon>
        <taxon>Negativicutes</taxon>
        <taxon>Veillonellales</taxon>
        <taxon>Veillonellaceae</taxon>
        <taxon>Megasphaera</taxon>
    </lineage>
</organism>